<keyword evidence="4" id="KW-0479">Metal-binding</keyword>
<dbReference type="GO" id="GO:0016567">
    <property type="term" value="P:protein ubiquitination"/>
    <property type="evidence" value="ECO:0007669"/>
    <property type="project" value="InterPro"/>
</dbReference>
<dbReference type="Gene3D" id="3.30.40.10">
    <property type="entry name" value="Zinc/RING finger domain, C3HC4 (zinc finger)"/>
    <property type="match status" value="1"/>
</dbReference>
<evidence type="ECO:0000313" key="11">
    <source>
        <dbReference type="EMBL" id="KAF2164965.1"/>
    </source>
</evidence>
<evidence type="ECO:0000256" key="4">
    <source>
        <dbReference type="ARBA" id="ARBA00022723"/>
    </source>
</evidence>
<dbReference type="AlphaFoldDB" id="A0A6A6CD05"/>
<dbReference type="Proteomes" id="UP000799537">
    <property type="component" value="Unassembled WGS sequence"/>
</dbReference>
<accession>A0A6A6CD05</accession>
<sequence length="351" mass="39663">MATAKRRFGDTSSNNAPQDGPATKTARTTLAPNPRIKECAICADDLPLKSFPPRLGHRTHNQRHSTCTACWQHHLTSEIASKPSTQIRCPQCPYALQEPDIKAHVTPATYTAYLDKVLLETLQADPNYRTCRRRYCVRCEVPMHKGVTCEEFQGQLRRRQDQEEKTSREFLEGYAKTCPECGVRIRKDGGCDHMTCKRCKHEFCWLCFASYNGAEGIHRVGNEAHNETCQYHPDRLPSAPSDLESEDDLDEEEVARLFAWPRRDDDEHPEDATPLARVVALMPPLQQTAGPAPSPSQSPTIPTQRPVVHAYNARRTSSFSPIPDRPRPNPQAPVFHPYNARRISLFSPTPD</sequence>
<keyword evidence="8" id="KW-0862">Zinc</keyword>
<reference evidence="11" key="1">
    <citation type="journal article" date="2020" name="Stud. Mycol.">
        <title>101 Dothideomycetes genomes: a test case for predicting lifestyles and emergence of pathogens.</title>
        <authorList>
            <person name="Haridas S."/>
            <person name="Albert R."/>
            <person name="Binder M."/>
            <person name="Bloem J."/>
            <person name="Labutti K."/>
            <person name="Salamov A."/>
            <person name="Andreopoulos B."/>
            <person name="Baker S."/>
            <person name="Barry K."/>
            <person name="Bills G."/>
            <person name="Bluhm B."/>
            <person name="Cannon C."/>
            <person name="Castanera R."/>
            <person name="Culley D."/>
            <person name="Daum C."/>
            <person name="Ezra D."/>
            <person name="Gonzalez J."/>
            <person name="Henrissat B."/>
            <person name="Kuo A."/>
            <person name="Liang C."/>
            <person name="Lipzen A."/>
            <person name="Lutzoni F."/>
            <person name="Magnuson J."/>
            <person name="Mondo S."/>
            <person name="Nolan M."/>
            <person name="Ohm R."/>
            <person name="Pangilinan J."/>
            <person name="Park H.-J."/>
            <person name="Ramirez L."/>
            <person name="Alfaro M."/>
            <person name="Sun H."/>
            <person name="Tritt A."/>
            <person name="Yoshinaga Y."/>
            <person name="Zwiers L.-H."/>
            <person name="Turgeon B."/>
            <person name="Goodwin S."/>
            <person name="Spatafora J."/>
            <person name="Crous P."/>
            <person name="Grigoriev I."/>
        </authorList>
    </citation>
    <scope>NUCLEOTIDE SEQUENCE</scope>
    <source>
        <strain evidence="11">ATCC 36951</strain>
    </source>
</reference>
<dbReference type="Pfam" id="PF22191">
    <property type="entry name" value="IBR_1"/>
    <property type="match status" value="1"/>
</dbReference>
<dbReference type="GeneID" id="54566528"/>
<proteinExistence type="predicted"/>
<dbReference type="EC" id="2.3.2.31" evidence="2"/>
<keyword evidence="5" id="KW-0677">Repeat</keyword>
<keyword evidence="6" id="KW-0863">Zinc-finger</keyword>
<dbReference type="GO" id="GO:0008270">
    <property type="term" value="F:zinc ion binding"/>
    <property type="evidence" value="ECO:0007669"/>
    <property type="project" value="UniProtKB-KW"/>
</dbReference>
<feature type="domain" description="RING-type" evidence="10">
    <location>
        <begin position="35"/>
        <end position="229"/>
    </location>
</feature>
<evidence type="ECO:0000256" key="2">
    <source>
        <dbReference type="ARBA" id="ARBA00012251"/>
    </source>
</evidence>
<dbReference type="SMART" id="SM00647">
    <property type="entry name" value="IBR"/>
    <property type="match status" value="2"/>
</dbReference>
<evidence type="ECO:0000256" key="3">
    <source>
        <dbReference type="ARBA" id="ARBA00022679"/>
    </source>
</evidence>
<dbReference type="EMBL" id="ML993602">
    <property type="protein sequence ID" value="KAF2164965.1"/>
    <property type="molecule type" value="Genomic_DNA"/>
</dbReference>
<organism evidence="11 12">
    <name type="scientific">Zasmidium cellare ATCC 36951</name>
    <dbReference type="NCBI Taxonomy" id="1080233"/>
    <lineage>
        <taxon>Eukaryota</taxon>
        <taxon>Fungi</taxon>
        <taxon>Dikarya</taxon>
        <taxon>Ascomycota</taxon>
        <taxon>Pezizomycotina</taxon>
        <taxon>Dothideomycetes</taxon>
        <taxon>Dothideomycetidae</taxon>
        <taxon>Mycosphaerellales</taxon>
        <taxon>Mycosphaerellaceae</taxon>
        <taxon>Zasmidium</taxon>
    </lineage>
</organism>
<evidence type="ECO:0000259" key="10">
    <source>
        <dbReference type="PROSITE" id="PS51873"/>
    </source>
</evidence>
<evidence type="ECO:0000256" key="7">
    <source>
        <dbReference type="ARBA" id="ARBA00022786"/>
    </source>
</evidence>
<dbReference type="PANTHER" id="PTHR11685">
    <property type="entry name" value="RBR FAMILY RING FINGER AND IBR DOMAIN-CONTAINING"/>
    <property type="match status" value="1"/>
</dbReference>
<feature type="region of interest" description="Disordered" evidence="9">
    <location>
        <begin position="1"/>
        <end position="30"/>
    </location>
</feature>
<dbReference type="InterPro" id="IPR031127">
    <property type="entry name" value="E3_UB_ligase_RBR"/>
</dbReference>
<dbReference type="PROSITE" id="PS51873">
    <property type="entry name" value="TRIAD"/>
    <property type="match status" value="1"/>
</dbReference>
<comment type="catalytic activity">
    <reaction evidence="1">
        <text>[E2 ubiquitin-conjugating enzyme]-S-ubiquitinyl-L-cysteine + [acceptor protein]-L-lysine = [E2 ubiquitin-conjugating enzyme]-L-cysteine + [acceptor protein]-N(6)-ubiquitinyl-L-lysine.</text>
        <dbReference type="EC" id="2.3.2.31"/>
    </reaction>
</comment>
<dbReference type="InterPro" id="IPR044066">
    <property type="entry name" value="TRIAD_supradom"/>
</dbReference>
<feature type="compositionally biased region" description="Low complexity" evidence="9">
    <location>
        <begin position="295"/>
        <end position="306"/>
    </location>
</feature>
<name>A0A6A6CD05_ZASCE</name>
<evidence type="ECO:0000256" key="9">
    <source>
        <dbReference type="SAM" id="MobiDB-lite"/>
    </source>
</evidence>
<dbReference type="Gene3D" id="1.20.120.1750">
    <property type="match status" value="1"/>
</dbReference>
<evidence type="ECO:0000256" key="5">
    <source>
        <dbReference type="ARBA" id="ARBA00022737"/>
    </source>
</evidence>
<evidence type="ECO:0000256" key="8">
    <source>
        <dbReference type="ARBA" id="ARBA00022833"/>
    </source>
</evidence>
<dbReference type="OrthoDB" id="1431934at2759"/>
<evidence type="ECO:0000313" key="12">
    <source>
        <dbReference type="Proteomes" id="UP000799537"/>
    </source>
</evidence>
<dbReference type="InterPro" id="IPR013083">
    <property type="entry name" value="Znf_RING/FYVE/PHD"/>
</dbReference>
<evidence type="ECO:0000256" key="1">
    <source>
        <dbReference type="ARBA" id="ARBA00001798"/>
    </source>
</evidence>
<feature type="region of interest" description="Disordered" evidence="9">
    <location>
        <begin position="286"/>
        <end position="351"/>
    </location>
</feature>
<dbReference type="GO" id="GO:0061630">
    <property type="term" value="F:ubiquitin protein ligase activity"/>
    <property type="evidence" value="ECO:0007669"/>
    <property type="project" value="UniProtKB-EC"/>
</dbReference>
<keyword evidence="3" id="KW-0808">Transferase</keyword>
<dbReference type="InterPro" id="IPR002867">
    <property type="entry name" value="IBR_dom"/>
</dbReference>
<keyword evidence="7" id="KW-0833">Ubl conjugation pathway</keyword>
<evidence type="ECO:0000256" key="6">
    <source>
        <dbReference type="ARBA" id="ARBA00022771"/>
    </source>
</evidence>
<gene>
    <name evidence="11" type="ORF">M409DRAFT_56313</name>
</gene>
<keyword evidence="12" id="KW-1185">Reference proteome</keyword>
<dbReference type="SUPFAM" id="SSF57850">
    <property type="entry name" value="RING/U-box"/>
    <property type="match status" value="2"/>
</dbReference>
<protein>
    <recommendedName>
        <fullName evidence="2">RBR-type E3 ubiquitin transferase</fullName>
        <ecNumber evidence="2">2.3.2.31</ecNumber>
    </recommendedName>
</protein>
<dbReference type="RefSeq" id="XP_033665854.1">
    <property type="nucleotide sequence ID" value="XM_033813256.1"/>
</dbReference>